<dbReference type="Pfam" id="PF18164">
    <property type="entry name" value="GNAT_C"/>
    <property type="match status" value="1"/>
</dbReference>
<feature type="domain" description="GNAT-like C-terminal" evidence="2">
    <location>
        <begin position="171"/>
        <end position="327"/>
    </location>
</feature>
<keyword evidence="3" id="KW-0808">Transferase</keyword>
<dbReference type="OrthoDB" id="3229305at2"/>
<evidence type="ECO:0000313" key="4">
    <source>
        <dbReference type="Proteomes" id="UP000291144"/>
    </source>
</evidence>
<gene>
    <name evidence="3" type="ORF">E0H73_45355</name>
</gene>
<evidence type="ECO:0000313" key="3">
    <source>
        <dbReference type="EMBL" id="TCC44800.1"/>
    </source>
</evidence>
<dbReference type="AlphaFoldDB" id="A0A4R0JFG9"/>
<dbReference type="InterPro" id="IPR041273">
    <property type="entry name" value="NAT_N"/>
</dbReference>
<dbReference type="Proteomes" id="UP000291144">
    <property type="component" value="Unassembled WGS sequence"/>
</dbReference>
<dbReference type="InterPro" id="IPR041644">
    <property type="entry name" value="GNAT_C"/>
</dbReference>
<dbReference type="Gene3D" id="3.40.630.120">
    <property type="match status" value="1"/>
</dbReference>
<evidence type="ECO:0000259" key="2">
    <source>
        <dbReference type="Pfam" id="PF18164"/>
    </source>
</evidence>
<comment type="caution">
    <text evidence="3">The sequence shown here is derived from an EMBL/GenBank/DDBJ whole genome shotgun (WGS) entry which is preliminary data.</text>
</comment>
<reference evidence="3 4" key="1">
    <citation type="submission" date="2019-02" db="EMBL/GenBank/DDBJ databases">
        <title>Kribbella capetownensis sp. nov. and Kribbella speibonae sp. nov., isolated from soil.</title>
        <authorList>
            <person name="Curtis S.M."/>
            <person name="Norton I."/>
            <person name="Everest G.J."/>
            <person name="Meyers P.R."/>
        </authorList>
    </citation>
    <scope>NUCLEOTIDE SEQUENCE [LARGE SCALE GENOMIC DNA]</scope>
    <source>
        <strain evidence="3 4">NRRL B-24813</strain>
    </source>
</reference>
<evidence type="ECO:0000259" key="1">
    <source>
        <dbReference type="Pfam" id="PF18082"/>
    </source>
</evidence>
<keyword evidence="3" id="KW-0012">Acyltransferase</keyword>
<sequence length="329" mass="36278">MNLGVEEVGAFLGDDPDLTTWLGELERAGEPRDELDVPAPETGLTLLLRLGVPAQDAAEIVGGLSELQRNPTLSWLVRRCAQRTVADMGGFRPGGSWPALPDGWGRYFYVYVFLAVLPSVRAYHEERGIPDDISWATLAALGNAVESHRQRLGTGGLDAPFWIDLHFRGGIYLLGRLGFNRGDLGFLAPAVQAAGLPFDESDPALGVHAAPTGPLDPAACDASFRLAGEFFARHFPEETYRLARCGSWILDEQLAEYLPADSNIIRFQRRFHLVPETRDGDADILSRIFQASPDTDLATLPRRTTLQRAVIDHLRAGRHWKIGFGWLEL</sequence>
<protein>
    <submittedName>
        <fullName evidence="3">Acyltransferase</fullName>
    </submittedName>
</protein>
<organism evidence="3 4">
    <name type="scientific">Kribbella pittospori</name>
    <dbReference type="NCBI Taxonomy" id="722689"/>
    <lineage>
        <taxon>Bacteria</taxon>
        <taxon>Bacillati</taxon>
        <taxon>Actinomycetota</taxon>
        <taxon>Actinomycetes</taxon>
        <taxon>Propionibacteriales</taxon>
        <taxon>Kribbellaceae</taxon>
        <taxon>Kribbella</taxon>
    </lineage>
</organism>
<dbReference type="RefSeq" id="WP_131367497.1">
    <property type="nucleotide sequence ID" value="NZ_SJKB01000042.1"/>
</dbReference>
<dbReference type="Pfam" id="PF18082">
    <property type="entry name" value="NAT_N"/>
    <property type="match status" value="1"/>
</dbReference>
<proteinExistence type="predicted"/>
<feature type="domain" description="N-acyltransferase N-terminal" evidence="1">
    <location>
        <begin position="45"/>
        <end position="169"/>
    </location>
</feature>
<keyword evidence="4" id="KW-1185">Reference proteome</keyword>
<name>A0A4R0JFG9_9ACTN</name>
<dbReference type="EMBL" id="SJKB01000042">
    <property type="protein sequence ID" value="TCC44800.1"/>
    <property type="molecule type" value="Genomic_DNA"/>
</dbReference>
<dbReference type="GO" id="GO:0016746">
    <property type="term" value="F:acyltransferase activity"/>
    <property type="evidence" value="ECO:0007669"/>
    <property type="project" value="UniProtKB-KW"/>
</dbReference>
<accession>A0A4R0JFG9</accession>